<gene>
    <name evidence="1" type="ORF">FBZ82_106294</name>
</gene>
<reference evidence="1 2" key="1">
    <citation type="submission" date="2019-06" db="EMBL/GenBank/DDBJ databases">
        <title>Genomic Encyclopedia of Type Strains, Phase IV (KMG-V): Genome sequencing to study the core and pangenomes of soil and plant-associated prokaryotes.</title>
        <authorList>
            <person name="Whitman W."/>
        </authorList>
    </citation>
    <scope>NUCLEOTIDE SEQUENCE [LARGE SCALE GENOMIC DNA]</scope>
    <source>
        <strain evidence="1 2">BR 11796</strain>
    </source>
</reference>
<dbReference type="AlphaFoldDB" id="A0A560B6R0"/>
<accession>A0A560B6R0</accession>
<proteinExistence type="predicted"/>
<evidence type="ECO:0000313" key="1">
    <source>
        <dbReference type="EMBL" id="TWA68169.1"/>
    </source>
</evidence>
<dbReference type="Proteomes" id="UP000316083">
    <property type="component" value="Unassembled WGS sequence"/>
</dbReference>
<name>A0A560B6R0_AZOBR</name>
<comment type="caution">
    <text evidence="1">The sequence shown here is derived from an EMBL/GenBank/DDBJ whole genome shotgun (WGS) entry which is preliminary data.</text>
</comment>
<organism evidence="1 2">
    <name type="scientific">Azospirillum brasilense</name>
    <dbReference type="NCBI Taxonomy" id="192"/>
    <lineage>
        <taxon>Bacteria</taxon>
        <taxon>Pseudomonadati</taxon>
        <taxon>Pseudomonadota</taxon>
        <taxon>Alphaproteobacteria</taxon>
        <taxon>Rhodospirillales</taxon>
        <taxon>Azospirillaceae</taxon>
        <taxon>Azospirillum</taxon>
    </lineage>
</organism>
<dbReference type="EMBL" id="VITF01000006">
    <property type="protein sequence ID" value="TWA68169.1"/>
    <property type="molecule type" value="Genomic_DNA"/>
</dbReference>
<sequence>MLALAQNANSKTDFAKAHEKVPNLIVDLETVALATLQKYVDTTFSNRRQYDFTGRNGDRALSALEKAASSGAPTCTVLWNIHQHQTRPLKAAGNCKHFTVRVPGEQNDLHFYVNTDGSRISYISFDADTYYQIKKF</sequence>
<evidence type="ECO:0000313" key="2">
    <source>
        <dbReference type="Proteomes" id="UP000316083"/>
    </source>
</evidence>
<protein>
    <submittedName>
        <fullName evidence="1">Uncharacterized protein</fullName>
    </submittedName>
</protein>